<dbReference type="PROSITE" id="PS50294">
    <property type="entry name" value="WD_REPEATS_REGION"/>
    <property type="match status" value="1"/>
</dbReference>
<dbReference type="InterPro" id="IPR036047">
    <property type="entry name" value="F-box-like_dom_sf"/>
</dbReference>
<dbReference type="SUPFAM" id="SSF50978">
    <property type="entry name" value="WD40 repeat-like"/>
    <property type="match status" value="1"/>
</dbReference>
<evidence type="ECO:0000256" key="2">
    <source>
        <dbReference type="ARBA" id="ARBA00022737"/>
    </source>
</evidence>
<dbReference type="SMART" id="SM00320">
    <property type="entry name" value="WD40"/>
    <property type="match status" value="7"/>
</dbReference>
<evidence type="ECO:0000256" key="1">
    <source>
        <dbReference type="ARBA" id="ARBA00022574"/>
    </source>
</evidence>
<keyword evidence="6" id="KW-1185">Reference proteome</keyword>
<dbReference type="Pfam" id="PF12937">
    <property type="entry name" value="F-box-like"/>
    <property type="match status" value="1"/>
</dbReference>
<dbReference type="OrthoDB" id="19711at2759"/>
<sequence>MAASQAGGGWLLELPDEVLRQVFKLCSHHELCALAQVCVAWHRYLRTHQGVWRSMAAATWGPLGSRVRGAQRWDKVFRAQYEVEKRWRRGDASQRLLSRPPSKKRSTRVTGVALHGLTVLATASSDASVLQISLDDGEVVNTFVGHSKAVTGFDMAASELITASADKTVRVWDMTSGLVRSVFAPTRKPLTCVSAHGERVAGGTKDGLVHIWRRVERSAAQPEYSTHALSGPISSVLMASSRMVVAGTANGELSLYTCADALACPIRSFYTVPEEGAPVTTIRYSKYHARLVVGSGAGVVALYHPSSAEPESVLAAHSAKVVGLQCNALRLVTWSDDATVAIWDWRETRKPASVFSLDYPVTSAAFDDRHATLVIAGCGHAAIDVFDFRAASDSVDTAALLSANTLGDFT</sequence>
<dbReference type="Gene3D" id="2.130.10.10">
    <property type="entry name" value="YVTN repeat-like/Quinoprotein amine dehydrogenase"/>
    <property type="match status" value="2"/>
</dbReference>
<organism evidence="5 6">
    <name type="scientific">Thecamonas trahens ATCC 50062</name>
    <dbReference type="NCBI Taxonomy" id="461836"/>
    <lineage>
        <taxon>Eukaryota</taxon>
        <taxon>Apusozoa</taxon>
        <taxon>Apusomonadida</taxon>
        <taxon>Apusomonadidae</taxon>
        <taxon>Thecamonas</taxon>
    </lineage>
</organism>
<dbReference type="PROSITE" id="PS00678">
    <property type="entry name" value="WD_REPEATS_1"/>
    <property type="match status" value="1"/>
</dbReference>
<dbReference type="AlphaFoldDB" id="A0A0L0D735"/>
<dbReference type="InterPro" id="IPR019775">
    <property type="entry name" value="WD40_repeat_CS"/>
</dbReference>
<feature type="repeat" description="WD" evidence="3">
    <location>
        <begin position="143"/>
        <end position="182"/>
    </location>
</feature>
<dbReference type="InterPro" id="IPR053299">
    <property type="entry name" value="ASTRA_WD_repeat"/>
</dbReference>
<dbReference type="RefSeq" id="XP_013758756.1">
    <property type="nucleotide sequence ID" value="XM_013903302.1"/>
</dbReference>
<feature type="repeat" description="WD" evidence="3">
    <location>
        <begin position="314"/>
        <end position="353"/>
    </location>
</feature>
<name>A0A0L0D735_THETB</name>
<proteinExistence type="predicted"/>
<evidence type="ECO:0000259" key="4">
    <source>
        <dbReference type="PROSITE" id="PS50181"/>
    </source>
</evidence>
<dbReference type="InterPro" id="IPR015943">
    <property type="entry name" value="WD40/YVTN_repeat-like_dom_sf"/>
</dbReference>
<dbReference type="Gene3D" id="1.20.1280.50">
    <property type="match status" value="1"/>
</dbReference>
<dbReference type="PROSITE" id="PS50181">
    <property type="entry name" value="FBOX"/>
    <property type="match status" value="1"/>
</dbReference>
<dbReference type="PANTHER" id="PTHR44156">
    <property type="entry name" value="SUPERNUMERARY LIMBS, ISOFORM B-RELATED"/>
    <property type="match status" value="1"/>
</dbReference>
<dbReference type="InterPro" id="IPR036322">
    <property type="entry name" value="WD40_repeat_dom_sf"/>
</dbReference>
<dbReference type="EMBL" id="GL349450">
    <property type="protein sequence ID" value="KNC48187.1"/>
    <property type="molecule type" value="Genomic_DNA"/>
</dbReference>
<dbReference type="SUPFAM" id="SSF81383">
    <property type="entry name" value="F-box domain"/>
    <property type="match status" value="1"/>
</dbReference>
<dbReference type="STRING" id="461836.A0A0L0D735"/>
<accession>A0A0L0D735</accession>
<protein>
    <recommendedName>
        <fullName evidence="4">F-box domain-containing protein</fullName>
    </recommendedName>
</protein>
<keyword evidence="2" id="KW-0677">Repeat</keyword>
<dbReference type="InterPro" id="IPR001810">
    <property type="entry name" value="F-box_dom"/>
</dbReference>
<dbReference type="Pfam" id="PF00400">
    <property type="entry name" value="WD40"/>
    <property type="match status" value="1"/>
</dbReference>
<evidence type="ECO:0000313" key="6">
    <source>
        <dbReference type="Proteomes" id="UP000054408"/>
    </source>
</evidence>
<dbReference type="InterPro" id="IPR001680">
    <property type="entry name" value="WD40_rpt"/>
</dbReference>
<dbReference type="Proteomes" id="UP000054408">
    <property type="component" value="Unassembled WGS sequence"/>
</dbReference>
<keyword evidence="1 3" id="KW-0853">WD repeat</keyword>
<dbReference type="PROSITE" id="PS50082">
    <property type="entry name" value="WD_REPEATS_2"/>
    <property type="match status" value="2"/>
</dbReference>
<feature type="domain" description="F-box" evidence="4">
    <location>
        <begin position="8"/>
        <end position="55"/>
    </location>
</feature>
<gene>
    <name evidence="5" type="ORF">AMSG_04416</name>
</gene>
<evidence type="ECO:0000256" key="3">
    <source>
        <dbReference type="PROSITE-ProRule" id="PRU00221"/>
    </source>
</evidence>
<evidence type="ECO:0000313" key="5">
    <source>
        <dbReference type="EMBL" id="KNC48187.1"/>
    </source>
</evidence>
<dbReference type="GeneID" id="25563959"/>
<dbReference type="CDD" id="cd09917">
    <property type="entry name" value="F-box_SF"/>
    <property type="match status" value="1"/>
</dbReference>
<reference evidence="5 6" key="1">
    <citation type="submission" date="2010-05" db="EMBL/GenBank/DDBJ databases">
        <title>The Genome Sequence of Thecamonas trahens ATCC 50062.</title>
        <authorList>
            <consortium name="The Broad Institute Genome Sequencing Platform"/>
            <person name="Russ C."/>
            <person name="Cuomo C."/>
            <person name="Shea T."/>
            <person name="Young S.K."/>
            <person name="Zeng Q."/>
            <person name="Koehrsen M."/>
            <person name="Haas B."/>
            <person name="Borodovsky M."/>
            <person name="Guigo R."/>
            <person name="Alvarado L."/>
            <person name="Berlin A."/>
            <person name="Bochicchio J."/>
            <person name="Borenstein D."/>
            <person name="Chapman S."/>
            <person name="Chen Z."/>
            <person name="Freedman E."/>
            <person name="Gellesch M."/>
            <person name="Goldberg J."/>
            <person name="Griggs A."/>
            <person name="Gujja S."/>
            <person name="Heilman E."/>
            <person name="Heiman D."/>
            <person name="Hepburn T."/>
            <person name="Howarth C."/>
            <person name="Jen D."/>
            <person name="Larson L."/>
            <person name="Mehta T."/>
            <person name="Park D."/>
            <person name="Pearson M."/>
            <person name="Roberts A."/>
            <person name="Saif S."/>
            <person name="Shenoy N."/>
            <person name="Sisk P."/>
            <person name="Stolte C."/>
            <person name="Sykes S."/>
            <person name="Thomson T."/>
            <person name="Walk T."/>
            <person name="White J."/>
            <person name="Yandava C."/>
            <person name="Burger G."/>
            <person name="Gray M.W."/>
            <person name="Holland P.W.H."/>
            <person name="King N."/>
            <person name="Lang F.B.F."/>
            <person name="Roger A.J."/>
            <person name="Ruiz-Trillo I."/>
            <person name="Lander E."/>
            <person name="Nusbaum C."/>
        </authorList>
    </citation>
    <scope>NUCLEOTIDE SEQUENCE [LARGE SCALE GENOMIC DNA]</scope>
    <source>
        <strain evidence="5 6">ATCC 50062</strain>
    </source>
</reference>
<dbReference type="eggNOG" id="KOG0274">
    <property type="taxonomic scope" value="Eukaryota"/>
</dbReference>